<dbReference type="PANTHER" id="PTHR16160:SF13">
    <property type="entry name" value="FERMITIN 2-RELATED"/>
    <property type="match status" value="1"/>
</dbReference>
<dbReference type="InterPro" id="IPR001849">
    <property type="entry name" value="PH_domain"/>
</dbReference>
<dbReference type="GO" id="GO:0005178">
    <property type="term" value="F:integrin binding"/>
    <property type="evidence" value="ECO:0007669"/>
    <property type="project" value="TreeGrafter"/>
</dbReference>
<dbReference type="GO" id="GO:0071944">
    <property type="term" value="C:cell periphery"/>
    <property type="evidence" value="ECO:0007669"/>
    <property type="project" value="UniProtKB-ARBA"/>
</dbReference>
<dbReference type="InterPro" id="IPR037843">
    <property type="entry name" value="Kindlin/fermitin"/>
</dbReference>
<dbReference type="Pfam" id="PF00169">
    <property type="entry name" value="PH"/>
    <property type="match status" value="1"/>
</dbReference>
<accession>A0A7R8ZKM6</accession>
<dbReference type="GO" id="GO:0030055">
    <property type="term" value="C:cell-substrate junction"/>
    <property type="evidence" value="ECO:0007669"/>
    <property type="project" value="TreeGrafter"/>
</dbReference>
<dbReference type="InterPro" id="IPR019747">
    <property type="entry name" value="FERM_CS"/>
</dbReference>
<dbReference type="GO" id="GO:0048731">
    <property type="term" value="P:system development"/>
    <property type="evidence" value="ECO:0007669"/>
    <property type="project" value="UniProtKB-ARBA"/>
</dbReference>
<name>A0A7R8ZKM6_9CRUS</name>
<dbReference type="InterPro" id="IPR000299">
    <property type="entry name" value="FERM_domain"/>
</dbReference>
<dbReference type="InterPro" id="IPR035963">
    <property type="entry name" value="FERM_2"/>
</dbReference>
<dbReference type="GO" id="GO:0007160">
    <property type="term" value="P:cell-matrix adhesion"/>
    <property type="evidence" value="ECO:0007669"/>
    <property type="project" value="TreeGrafter"/>
</dbReference>
<dbReference type="OrthoDB" id="10057618at2759"/>
<dbReference type="PROSITE" id="PS50057">
    <property type="entry name" value="FERM_3"/>
    <property type="match status" value="1"/>
</dbReference>
<dbReference type="InterPro" id="IPR014352">
    <property type="entry name" value="FERM/acyl-CoA-bd_prot_sf"/>
</dbReference>
<dbReference type="GO" id="GO:0009887">
    <property type="term" value="P:animal organ morphogenesis"/>
    <property type="evidence" value="ECO:0007669"/>
    <property type="project" value="UniProtKB-ARBA"/>
</dbReference>
<dbReference type="InterPro" id="IPR011993">
    <property type="entry name" value="PH-like_dom_sf"/>
</dbReference>
<dbReference type="Gene3D" id="3.10.20.90">
    <property type="entry name" value="Phosphatidylinositol 3-kinase Catalytic Subunit, Chain A, domain 1"/>
    <property type="match status" value="1"/>
</dbReference>
<sequence>MHKYVKVQLPDLRVIDVMVDFSIKTFGAVSNLCKRLGINHAEELSFQKPLTSDDLAYNYREDPRRRPVKVKRLDTNEFVVSHSNGSANPRKPANPGTPNQSFGYSPYNTLNGTLHNASFDAADSFNQDSFAHSDASIKDVKGGLIHPRTLNEKARMNKSWLDSSLSLMEQGFKEWDSLSLKFKFYSFYDLNPKTDAIRINQIYEQAKWQILNEEIDCSEDEALMFAALQFQVRESRFWPVANDVTDFGGEDEIDAALTELQISLEGSNMNGALRGMSKVPVLEDELRFMKQKKFVLKSFKPYNFVCKDTILYIHKGSTDGEPEYSIQLKGCEVTPDVSVSQKKYCIKLEVPSEDGMQEMWIRCNNEEQYARWMAACRLGSKGKSLADPTYDPEVKSILSFLSMQKPSPAPAITSNDMEIDPEEYLPLKFLKKGRNRLSQRILEAHANVKDMNNIQAKMNYIQAWQRLPLYGISLFIVRFDDAKKDELLGVGFNKLVKLDSQTAHHLKTWRLSSMKSWDINWEVKKMRIHFEKEQENLIFSIASADCKVFHEFLGGYIFLSMRSKDANQTLNEELFHKLTGGWV</sequence>
<reference evidence="1" key="1">
    <citation type="submission" date="2020-11" db="EMBL/GenBank/DDBJ databases">
        <authorList>
            <person name="Tran Van P."/>
        </authorList>
    </citation>
    <scope>NUCLEOTIDE SEQUENCE</scope>
</reference>
<dbReference type="Gene3D" id="2.30.29.30">
    <property type="entry name" value="Pleckstrin-homology domain (PH domain)/Phosphotyrosine-binding domain (PTB)"/>
    <property type="match status" value="2"/>
</dbReference>
<dbReference type="AlphaFoldDB" id="A0A7R8ZKM6"/>
<gene>
    <name evidence="1" type="ORF">CTOB1V02_LOCUS2961</name>
</gene>
<proteinExistence type="predicted"/>
<dbReference type="SUPFAM" id="SSF47031">
    <property type="entry name" value="Second domain of FERM"/>
    <property type="match status" value="2"/>
</dbReference>
<protein>
    <submittedName>
        <fullName evidence="1">Uncharacterized protein</fullName>
    </submittedName>
</protein>
<dbReference type="Pfam" id="PF00373">
    <property type="entry name" value="FERM_M"/>
    <property type="match status" value="1"/>
</dbReference>
<dbReference type="SMART" id="SM00295">
    <property type="entry name" value="B41"/>
    <property type="match status" value="1"/>
</dbReference>
<organism evidence="1">
    <name type="scientific">Cyprideis torosa</name>
    <dbReference type="NCBI Taxonomy" id="163714"/>
    <lineage>
        <taxon>Eukaryota</taxon>
        <taxon>Metazoa</taxon>
        <taxon>Ecdysozoa</taxon>
        <taxon>Arthropoda</taxon>
        <taxon>Crustacea</taxon>
        <taxon>Oligostraca</taxon>
        <taxon>Ostracoda</taxon>
        <taxon>Podocopa</taxon>
        <taxon>Podocopida</taxon>
        <taxon>Cytherocopina</taxon>
        <taxon>Cytheroidea</taxon>
        <taxon>Cytherideidae</taxon>
        <taxon>Cyprideis</taxon>
    </lineage>
</organism>
<dbReference type="EMBL" id="OB660483">
    <property type="protein sequence ID" value="CAD7225012.1"/>
    <property type="molecule type" value="Genomic_DNA"/>
</dbReference>
<dbReference type="PROSITE" id="PS50003">
    <property type="entry name" value="PH_DOMAIN"/>
    <property type="match status" value="1"/>
</dbReference>
<dbReference type="Gene3D" id="1.20.80.10">
    <property type="match status" value="2"/>
</dbReference>
<dbReference type="GO" id="GO:0007229">
    <property type="term" value="P:integrin-mediated signaling pathway"/>
    <property type="evidence" value="ECO:0007669"/>
    <property type="project" value="InterPro"/>
</dbReference>
<evidence type="ECO:0000313" key="1">
    <source>
        <dbReference type="EMBL" id="CAD7225012.1"/>
    </source>
</evidence>
<dbReference type="PROSITE" id="PS00661">
    <property type="entry name" value="FERM_2"/>
    <property type="match status" value="1"/>
</dbReference>
<dbReference type="CDD" id="cd14473">
    <property type="entry name" value="FERM_B-lobe"/>
    <property type="match status" value="2"/>
</dbReference>
<dbReference type="SMART" id="SM00233">
    <property type="entry name" value="PH"/>
    <property type="match status" value="1"/>
</dbReference>
<dbReference type="InterPro" id="IPR019748">
    <property type="entry name" value="FERM_central"/>
</dbReference>
<dbReference type="PANTHER" id="PTHR16160">
    <property type="entry name" value="FERMITIN 2-RELATED"/>
    <property type="match status" value="1"/>
</dbReference>
<dbReference type="SUPFAM" id="SSF50729">
    <property type="entry name" value="PH domain-like"/>
    <property type="match status" value="2"/>
</dbReference>
<dbReference type="InterPro" id="IPR019749">
    <property type="entry name" value="Band_41_domain"/>
</dbReference>